<name>A0A941AT47_9GAMM</name>
<feature type="domain" description="N-acetyltransferase" evidence="1">
    <location>
        <begin position="4"/>
        <end position="117"/>
    </location>
</feature>
<dbReference type="PROSITE" id="PS51186">
    <property type="entry name" value="GNAT"/>
    <property type="match status" value="1"/>
</dbReference>
<dbReference type="Proteomes" id="UP000673447">
    <property type="component" value="Unassembled WGS sequence"/>
</dbReference>
<accession>A0A941AT47</accession>
<dbReference type="GO" id="GO:0016747">
    <property type="term" value="F:acyltransferase activity, transferring groups other than amino-acyl groups"/>
    <property type="evidence" value="ECO:0007669"/>
    <property type="project" value="InterPro"/>
</dbReference>
<gene>
    <name evidence="2" type="ORF">J5837_05280</name>
</gene>
<evidence type="ECO:0000313" key="3">
    <source>
        <dbReference type="Proteomes" id="UP000673447"/>
    </source>
</evidence>
<evidence type="ECO:0000259" key="1">
    <source>
        <dbReference type="PROSITE" id="PS51186"/>
    </source>
</evidence>
<sequence>MDGIAIRRLDSRDVAPMRGVLDMFGREFGDVPTYSHAQPDADYLGRLLDDPRFIALGAFDGETAVGGLAAYVLPKFEQARSEIYLYDLAVAGTHRRRGIATGLIGLLKRVAREIGAY</sequence>
<comment type="caution">
    <text evidence="2">The sequence shown here is derived from an EMBL/GenBank/DDBJ whole genome shotgun (WGS) entry which is preliminary data.</text>
</comment>
<dbReference type="SUPFAM" id="SSF55729">
    <property type="entry name" value="Acyl-CoA N-acyltransferases (Nat)"/>
    <property type="match status" value="1"/>
</dbReference>
<keyword evidence="3" id="KW-1185">Reference proteome</keyword>
<dbReference type="Gene3D" id="3.40.630.30">
    <property type="match status" value="1"/>
</dbReference>
<dbReference type="RefSeq" id="WP_210535653.1">
    <property type="nucleotide sequence ID" value="NZ_JAGKTC010000001.1"/>
</dbReference>
<dbReference type="Pfam" id="PF00583">
    <property type="entry name" value="Acetyltransf_1"/>
    <property type="match status" value="1"/>
</dbReference>
<reference evidence="2" key="1">
    <citation type="journal article" date="2016" name="Int. J. Syst. Evol. Microbiol.">
        <title>Pseudoxanthomonas helianthi sp. nov., isolated from roots of Jerusalem artichoke (Helianthus tuberosus).</title>
        <authorList>
            <person name="Kittiwongwattana C."/>
            <person name="Thawai C."/>
        </authorList>
    </citation>
    <scope>NUCLEOTIDE SEQUENCE</scope>
    <source>
        <strain evidence="2">110414</strain>
    </source>
</reference>
<dbReference type="InterPro" id="IPR000182">
    <property type="entry name" value="GNAT_dom"/>
</dbReference>
<dbReference type="CDD" id="cd04301">
    <property type="entry name" value="NAT_SF"/>
    <property type="match status" value="1"/>
</dbReference>
<dbReference type="AlphaFoldDB" id="A0A941AT47"/>
<proteinExistence type="predicted"/>
<dbReference type="EMBL" id="JAGKTC010000001">
    <property type="protein sequence ID" value="MBP3983835.1"/>
    <property type="molecule type" value="Genomic_DNA"/>
</dbReference>
<reference evidence="2" key="2">
    <citation type="submission" date="2021-03" db="EMBL/GenBank/DDBJ databases">
        <authorList>
            <person name="Cao W."/>
        </authorList>
    </citation>
    <scope>NUCLEOTIDE SEQUENCE</scope>
    <source>
        <strain evidence="2">110414</strain>
    </source>
</reference>
<organism evidence="2 3">
    <name type="scientific">Pseudoxanthomonas helianthi</name>
    <dbReference type="NCBI Taxonomy" id="1453541"/>
    <lineage>
        <taxon>Bacteria</taxon>
        <taxon>Pseudomonadati</taxon>
        <taxon>Pseudomonadota</taxon>
        <taxon>Gammaproteobacteria</taxon>
        <taxon>Lysobacterales</taxon>
        <taxon>Lysobacteraceae</taxon>
        <taxon>Pseudoxanthomonas</taxon>
    </lineage>
</organism>
<evidence type="ECO:0000313" key="2">
    <source>
        <dbReference type="EMBL" id="MBP3983835.1"/>
    </source>
</evidence>
<protein>
    <submittedName>
        <fullName evidence="2">GNAT family N-acetyltransferase</fullName>
    </submittedName>
</protein>
<feature type="non-terminal residue" evidence="2">
    <location>
        <position position="117"/>
    </location>
</feature>
<dbReference type="InterPro" id="IPR016181">
    <property type="entry name" value="Acyl_CoA_acyltransferase"/>
</dbReference>